<dbReference type="Pfam" id="PF02104">
    <property type="entry name" value="SURF1"/>
    <property type="match status" value="1"/>
</dbReference>
<dbReference type="PROSITE" id="PS50895">
    <property type="entry name" value="SURF1"/>
    <property type="match status" value="1"/>
</dbReference>
<dbReference type="InterPro" id="IPR045214">
    <property type="entry name" value="Surf1/Surf4"/>
</dbReference>
<reference evidence="7 8" key="1">
    <citation type="submission" date="2023-07" db="EMBL/GenBank/DDBJ databases">
        <authorList>
            <person name="Kim M.K."/>
        </authorList>
    </citation>
    <scope>NUCLEOTIDE SEQUENCE [LARGE SCALE GENOMIC DNA]</scope>
    <source>
        <strain evidence="7 8">KR1UV-12</strain>
    </source>
</reference>
<dbReference type="Proteomes" id="UP001230685">
    <property type="component" value="Unassembled WGS sequence"/>
</dbReference>
<gene>
    <name evidence="7" type="ORF">Q5H91_08815</name>
</gene>
<comment type="caution">
    <text evidence="7">The sequence shown here is derived from an EMBL/GenBank/DDBJ whole genome shotgun (WGS) entry which is preliminary data.</text>
</comment>
<evidence type="ECO:0000256" key="3">
    <source>
        <dbReference type="ARBA" id="ARBA00022692"/>
    </source>
</evidence>
<evidence type="ECO:0000256" key="5">
    <source>
        <dbReference type="ARBA" id="ARBA00023136"/>
    </source>
</evidence>
<comment type="caution">
    <text evidence="6">Lacks conserved residue(s) required for the propagation of feature annotation.</text>
</comment>
<dbReference type="CDD" id="cd06662">
    <property type="entry name" value="SURF1"/>
    <property type="match status" value="1"/>
</dbReference>
<keyword evidence="6" id="KW-1003">Cell membrane</keyword>
<keyword evidence="5 6" id="KW-0472">Membrane</keyword>
<organism evidence="7 8">
    <name type="scientific">Sphingomonas aurea</name>
    <dbReference type="NCBI Taxonomy" id="3063994"/>
    <lineage>
        <taxon>Bacteria</taxon>
        <taxon>Pseudomonadati</taxon>
        <taxon>Pseudomonadota</taxon>
        <taxon>Alphaproteobacteria</taxon>
        <taxon>Sphingomonadales</taxon>
        <taxon>Sphingomonadaceae</taxon>
        <taxon>Sphingomonas</taxon>
    </lineage>
</organism>
<dbReference type="RefSeq" id="WP_305173021.1">
    <property type="nucleotide sequence ID" value="NZ_JAUUDS010000003.1"/>
</dbReference>
<keyword evidence="4 6" id="KW-1133">Transmembrane helix</keyword>
<keyword evidence="8" id="KW-1185">Reference proteome</keyword>
<name>A0ABT9EK22_9SPHN</name>
<keyword evidence="3 6" id="KW-0812">Transmembrane</keyword>
<evidence type="ECO:0000313" key="8">
    <source>
        <dbReference type="Proteomes" id="UP001230685"/>
    </source>
</evidence>
<dbReference type="InterPro" id="IPR002994">
    <property type="entry name" value="Surf1/Shy1"/>
</dbReference>
<evidence type="ECO:0000256" key="2">
    <source>
        <dbReference type="ARBA" id="ARBA00007165"/>
    </source>
</evidence>
<comment type="similarity">
    <text evidence="2 6">Belongs to the SURF1 family.</text>
</comment>
<dbReference type="EMBL" id="JAUUDS010000003">
    <property type="protein sequence ID" value="MDP1027312.1"/>
    <property type="molecule type" value="Genomic_DNA"/>
</dbReference>
<accession>A0ABT9EK22</accession>
<evidence type="ECO:0000256" key="4">
    <source>
        <dbReference type="ARBA" id="ARBA00022989"/>
    </source>
</evidence>
<comment type="subcellular location">
    <subcellularLocation>
        <location evidence="6">Cell membrane</location>
        <topology evidence="6">Multi-pass membrane protein</topology>
    </subcellularLocation>
    <subcellularLocation>
        <location evidence="1">Membrane</location>
    </subcellularLocation>
</comment>
<evidence type="ECO:0000256" key="1">
    <source>
        <dbReference type="ARBA" id="ARBA00004370"/>
    </source>
</evidence>
<sequence>MKRGPFAALCLLLAAGFAALGVWQVERRAWKLALIDRVEARVHAAPGALPPRSDWGSDLAYRRVRMSGVFCGRETLVQAVTAMGPGWWVLTPLRGIDGSPTVLVNRGFVPADRRDPATRSAGQPAGPVTVTGLIRTSEPGGAFLRSNDPAADRWYSRDVAAIARARGLQDVAPFFVDADATPNPGGLPVGGLTVIRFNNNHLVYAITWFGLMALSLFGAWMLIGRRGEAE</sequence>
<feature type="transmembrane region" description="Helical" evidence="6">
    <location>
        <begin position="202"/>
        <end position="223"/>
    </location>
</feature>
<proteinExistence type="inferred from homology"/>
<evidence type="ECO:0000256" key="6">
    <source>
        <dbReference type="RuleBase" id="RU363076"/>
    </source>
</evidence>
<protein>
    <recommendedName>
        <fullName evidence="6">SURF1-like protein</fullName>
    </recommendedName>
</protein>
<dbReference type="PANTHER" id="PTHR23427:SF2">
    <property type="entry name" value="SURFEIT LOCUS PROTEIN 1"/>
    <property type="match status" value="1"/>
</dbReference>
<dbReference type="PANTHER" id="PTHR23427">
    <property type="entry name" value="SURFEIT LOCUS PROTEIN"/>
    <property type="match status" value="1"/>
</dbReference>
<evidence type="ECO:0000313" key="7">
    <source>
        <dbReference type="EMBL" id="MDP1027312.1"/>
    </source>
</evidence>